<organism evidence="1 3">
    <name type="scientific">Aminobacter aminovorans</name>
    <name type="common">Chelatobacter heintzii</name>
    <dbReference type="NCBI Taxonomy" id="83263"/>
    <lineage>
        <taxon>Bacteria</taxon>
        <taxon>Pseudomonadati</taxon>
        <taxon>Pseudomonadota</taxon>
        <taxon>Alphaproteobacteria</taxon>
        <taxon>Hyphomicrobiales</taxon>
        <taxon>Phyllobacteriaceae</taxon>
        <taxon>Aminobacter</taxon>
    </lineage>
</organism>
<dbReference type="KEGG" id="aak:AA2016_2279"/>
<protein>
    <submittedName>
        <fullName evidence="1">Uncharacterized protein</fullName>
    </submittedName>
</protein>
<name>A0AAC9FDF9_AMIAI</name>
<evidence type="ECO:0000313" key="1">
    <source>
        <dbReference type="EMBL" id="AMS41207.1"/>
    </source>
</evidence>
<evidence type="ECO:0000313" key="4">
    <source>
        <dbReference type="Proteomes" id="UP000577697"/>
    </source>
</evidence>
<evidence type="ECO:0000313" key="2">
    <source>
        <dbReference type="EMBL" id="MBB3705810.1"/>
    </source>
</evidence>
<proteinExistence type="predicted"/>
<dbReference type="Proteomes" id="UP000075755">
    <property type="component" value="Chromosome"/>
</dbReference>
<dbReference type="EMBL" id="JACICB010000007">
    <property type="protein sequence ID" value="MBB3705810.1"/>
    <property type="molecule type" value="Genomic_DNA"/>
</dbReference>
<reference evidence="1 3" key="1">
    <citation type="submission" date="2016-03" db="EMBL/GenBank/DDBJ databases">
        <title>Complete genome of Aminobacter aminovorans KCTC 2477.</title>
        <authorList>
            <person name="Kim K.M."/>
        </authorList>
    </citation>
    <scope>NUCLEOTIDE SEQUENCE [LARGE SCALE GENOMIC DNA]</scope>
    <source>
        <strain evidence="1 3">KCTC 2477</strain>
    </source>
</reference>
<keyword evidence="4" id="KW-1185">Reference proteome</keyword>
<dbReference type="Proteomes" id="UP000577697">
    <property type="component" value="Unassembled WGS sequence"/>
</dbReference>
<dbReference type="EMBL" id="CP015005">
    <property type="protein sequence ID" value="AMS41207.1"/>
    <property type="molecule type" value="Genomic_DNA"/>
</dbReference>
<reference evidence="2 4" key="2">
    <citation type="submission" date="2020-08" db="EMBL/GenBank/DDBJ databases">
        <title>Genomic Encyclopedia of Type Strains, Phase IV (KMG-IV): sequencing the most valuable type-strain genomes for metagenomic binning, comparative biology and taxonomic classification.</title>
        <authorList>
            <person name="Goeker M."/>
        </authorList>
    </citation>
    <scope>NUCLEOTIDE SEQUENCE [LARGE SCALE GENOMIC DNA]</scope>
    <source>
        <strain evidence="2 4">DSM 10368</strain>
    </source>
</reference>
<sequence>MDNSPFTRFTDAEVRDMLRGAGLASDLDAANVAKLGLTRIMTQRQRVLAAFAENPDVDAIFAALGRQVPKSSIRSYLCRAVPNGEWRQRNKRGSGRAA</sequence>
<accession>A0AAC9FDF9</accession>
<dbReference type="AlphaFoldDB" id="A0AAC9FDF9"/>
<evidence type="ECO:0000313" key="3">
    <source>
        <dbReference type="Proteomes" id="UP000075755"/>
    </source>
</evidence>
<dbReference type="RefSeq" id="WP_067959057.1">
    <property type="nucleotide sequence ID" value="NZ_CP015005.1"/>
</dbReference>
<gene>
    <name evidence="1" type="ORF">AA2016_2279</name>
    <name evidence="2" type="ORF">FHS67_002129</name>
</gene>